<dbReference type="InterPro" id="IPR050490">
    <property type="entry name" value="Bact_solute-bd_prot1"/>
</dbReference>
<dbReference type="OrthoDB" id="2509690at2"/>
<dbReference type="Proteomes" id="UP000217103">
    <property type="component" value="Unassembled WGS sequence"/>
</dbReference>
<dbReference type="Gene3D" id="3.40.190.10">
    <property type="entry name" value="Periplasmic binding protein-like II"/>
    <property type="match status" value="1"/>
</dbReference>
<dbReference type="InterPro" id="IPR006059">
    <property type="entry name" value="SBP"/>
</dbReference>
<sequence length="442" mass="47785">MAPRSSGRIRAVHRPGIAHRRGAFRRGRVGIALLGLVALLAAACGGGGRTEASQEGVTLTMWTRAATQAQSERLVEAYNRSHKNQVKLTVVPTDNYQARIAAAAGAGQLPDIFAADVIFVPNYVSQGLYLDITDRIATLPYKDSLAPSHMRMGTLDGRQYTLPHTLDLSVWFWNKDLYEKAGLDPEQGPKTLKEFAEHATTIDEKLGGDGKVHGTFFGGNCGGCYVFTFWPSVWAAGGEVMNAEGTESFNDRPEMAEVFAIWRDLYEKGATGPTAREEQGPTWTGFFAKGEIGVMPMPSTTLGTMPPDLEIGVAPIAGPDGGESTFVGGDSIGISATSEHADAAWEFLAWTVSDEAQIEIMAKNKDVLARTDLTENKYSAEDPRVALINSLVAKGRTPYALRFGQTYNDPQGPWLSLAREAMFGDPAKVPQLNAEVTKSLQQ</sequence>
<reference evidence="1 2" key="1">
    <citation type="submission" date="2016-10" db="EMBL/GenBank/DDBJ databases">
        <authorList>
            <person name="de Groot N.N."/>
        </authorList>
    </citation>
    <scope>NUCLEOTIDE SEQUENCE [LARGE SCALE GENOMIC DNA]</scope>
    <source>
        <strain evidence="1 2">DSM 43794</strain>
    </source>
</reference>
<dbReference type="EMBL" id="FNKK01000002">
    <property type="protein sequence ID" value="SDR24786.1"/>
    <property type="molecule type" value="Genomic_DNA"/>
</dbReference>
<dbReference type="Pfam" id="PF01547">
    <property type="entry name" value="SBP_bac_1"/>
    <property type="match status" value="1"/>
</dbReference>
<gene>
    <name evidence="1" type="ORF">SAMN04489764_4435</name>
</gene>
<evidence type="ECO:0000313" key="2">
    <source>
        <dbReference type="Proteomes" id="UP000217103"/>
    </source>
</evidence>
<organism evidence="1 2">
    <name type="scientific">Thermostaphylospora chromogena</name>
    <dbReference type="NCBI Taxonomy" id="35622"/>
    <lineage>
        <taxon>Bacteria</taxon>
        <taxon>Bacillati</taxon>
        <taxon>Actinomycetota</taxon>
        <taxon>Actinomycetes</taxon>
        <taxon>Streptosporangiales</taxon>
        <taxon>Thermomonosporaceae</taxon>
        <taxon>Thermostaphylospora</taxon>
    </lineage>
</organism>
<dbReference type="STRING" id="35622.SAMN04489764_4435"/>
<name>A0A1H1HI53_9ACTN</name>
<proteinExistence type="predicted"/>
<dbReference type="PANTHER" id="PTHR43649:SF12">
    <property type="entry name" value="DIACETYLCHITOBIOSE BINDING PROTEIN DASA"/>
    <property type="match status" value="1"/>
</dbReference>
<evidence type="ECO:0000313" key="1">
    <source>
        <dbReference type="EMBL" id="SDR24786.1"/>
    </source>
</evidence>
<dbReference type="SUPFAM" id="SSF53850">
    <property type="entry name" value="Periplasmic binding protein-like II"/>
    <property type="match status" value="1"/>
</dbReference>
<dbReference type="CDD" id="cd13585">
    <property type="entry name" value="PBP2_TMBP_like"/>
    <property type="match status" value="1"/>
</dbReference>
<accession>A0A1H1HI53</accession>
<dbReference type="RefSeq" id="WP_093261587.1">
    <property type="nucleotide sequence ID" value="NZ_FNKK01000002.1"/>
</dbReference>
<dbReference type="PANTHER" id="PTHR43649">
    <property type="entry name" value="ARABINOSE-BINDING PROTEIN-RELATED"/>
    <property type="match status" value="1"/>
</dbReference>
<keyword evidence="2" id="KW-1185">Reference proteome</keyword>
<dbReference type="AlphaFoldDB" id="A0A1H1HI53"/>
<protein>
    <submittedName>
        <fullName evidence="1">Carbohydrate ABC transporter substrate-binding protein, CUT1 family</fullName>
    </submittedName>
</protein>